<dbReference type="AlphaFoldDB" id="A0A4R4ZK64"/>
<dbReference type="InterPro" id="IPR029058">
    <property type="entry name" value="AB_hydrolase_fold"/>
</dbReference>
<dbReference type="GO" id="GO:0004144">
    <property type="term" value="F:diacylglycerol O-acyltransferase activity"/>
    <property type="evidence" value="ECO:0007669"/>
    <property type="project" value="UniProtKB-EC"/>
</dbReference>
<evidence type="ECO:0000256" key="8">
    <source>
        <dbReference type="ARBA" id="ARBA00048109"/>
    </source>
</evidence>
<evidence type="ECO:0000256" key="5">
    <source>
        <dbReference type="ARBA" id="ARBA00022679"/>
    </source>
</evidence>
<protein>
    <recommendedName>
        <fullName evidence="7">Acyl-CoA:diacylglycerol acyltransferase</fullName>
        <ecNumber evidence="3">2.3.1.122</ecNumber>
        <ecNumber evidence="4">2.3.1.20</ecNumber>
    </recommendedName>
</protein>
<keyword evidence="6" id="KW-0012">Acyltransferase</keyword>
<dbReference type="PROSITE" id="PS51318">
    <property type="entry name" value="TAT"/>
    <property type="match status" value="1"/>
</dbReference>
<proteinExistence type="inferred from homology"/>
<evidence type="ECO:0000313" key="9">
    <source>
        <dbReference type="EMBL" id="TDD57969.1"/>
    </source>
</evidence>
<sequence>MSEHRPTRRTLLKAAGGLTAAAGLGAGTILTGAAAAHAAGDGFGLRIVGSDTRDPRMWYYRFQTAEIGWQPAVNVLLPDGYHNSGGRRYPVLYLLHGGMQDFISFDIAGVRAWTAGKPIIVVMPDGGKAGWYSNPVTTNVGPRNWESFHLNQLIPWIDGNFRTYGEFAGRAVSGFSMGGFGALKYTAKYWGHFASVSSHSGPASVRRDSGLVVHWANASSAAVDLNGGTIYGVPWDEGRVNMDNPMQNIERYRGKRIFLVAGTAPGPDPFNYANETQVLAGQREFKAALAQANIPFIAYEDGGGHEIRAGRMIEDIDGIINHLRR</sequence>
<evidence type="ECO:0000256" key="4">
    <source>
        <dbReference type="ARBA" id="ARBA00013244"/>
    </source>
</evidence>
<evidence type="ECO:0000256" key="6">
    <source>
        <dbReference type="ARBA" id="ARBA00023315"/>
    </source>
</evidence>
<dbReference type="EC" id="2.3.1.122" evidence="3"/>
<dbReference type="Pfam" id="PF00756">
    <property type="entry name" value="Esterase"/>
    <property type="match status" value="1"/>
</dbReference>
<gene>
    <name evidence="9" type="ORF">E1263_21135</name>
</gene>
<evidence type="ECO:0000256" key="7">
    <source>
        <dbReference type="ARBA" id="ARBA00032572"/>
    </source>
</evidence>
<comment type="catalytic activity">
    <reaction evidence="1">
        <text>2 alpha,alpha'-trehalose 6-mycolate = alpha,alpha'-trehalose 6,6'-bismycolate + alpha,alpha-trehalose</text>
        <dbReference type="Rhea" id="RHEA:23472"/>
        <dbReference type="ChEBI" id="CHEBI:16551"/>
        <dbReference type="ChEBI" id="CHEBI:18195"/>
        <dbReference type="ChEBI" id="CHEBI:18234"/>
        <dbReference type="EC" id="2.3.1.122"/>
    </reaction>
</comment>
<keyword evidence="10" id="KW-1185">Reference proteome</keyword>
<dbReference type="SUPFAM" id="SSF53474">
    <property type="entry name" value="alpha/beta-Hydrolases"/>
    <property type="match status" value="1"/>
</dbReference>
<dbReference type="GO" id="GO:0050348">
    <property type="term" value="F:trehalose O-mycolyltransferase activity"/>
    <property type="evidence" value="ECO:0007669"/>
    <property type="project" value="UniProtKB-EC"/>
</dbReference>
<accession>A0A4R4ZK64</accession>
<evidence type="ECO:0000256" key="1">
    <source>
        <dbReference type="ARBA" id="ARBA00000697"/>
    </source>
</evidence>
<comment type="catalytic activity">
    <reaction evidence="8">
        <text>an acyl-CoA + a 1,2-diacyl-sn-glycerol = a triacyl-sn-glycerol + CoA</text>
        <dbReference type="Rhea" id="RHEA:10868"/>
        <dbReference type="ChEBI" id="CHEBI:17815"/>
        <dbReference type="ChEBI" id="CHEBI:57287"/>
        <dbReference type="ChEBI" id="CHEBI:58342"/>
        <dbReference type="ChEBI" id="CHEBI:64615"/>
        <dbReference type="EC" id="2.3.1.20"/>
    </reaction>
</comment>
<dbReference type="InterPro" id="IPR050583">
    <property type="entry name" value="Mycobacterial_A85_antigen"/>
</dbReference>
<dbReference type="Gene3D" id="3.40.50.1820">
    <property type="entry name" value="alpha/beta hydrolase"/>
    <property type="match status" value="1"/>
</dbReference>
<evidence type="ECO:0000313" key="10">
    <source>
        <dbReference type="Proteomes" id="UP000295124"/>
    </source>
</evidence>
<dbReference type="RefSeq" id="WP_132169976.1">
    <property type="nucleotide sequence ID" value="NZ_SMKX01000061.1"/>
</dbReference>
<evidence type="ECO:0000256" key="2">
    <source>
        <dbReference type="ARBA" id="ARBA00005874"/>
    </source>
</evidence>
<evidence type="ECO:0000256" key="3">
    <source>
        <dbReference type="ARBA" id="ARBA00012820"/>
    </source>
</evidence>
<comment type="caution">
    <text evidence="9">The sequence shown here is derived from an EMBL/GenBank/DDBJ whole genome shotgun (WGS) entry which is preliminary data.</text>
</comment>
<dbReference type="PANTHER" id="PTHR48098">
    <property type="entry name" value="ENTEROCHELIN ESTERASE-RELATED"/>
    <property type="match status" value="1"/>
</dbReference>
<dbReference type="Proteomes" id="UP000295124">
    <property type="component" value="Unassembled WGS sequence"/>
</dbReference>
<keyword evidence="5" id="KW-0808">Transferase</keyword>
<dbReference type="InterPro" id="IPR006311">
    <property type="entry name" value="TAT_signal"/>
</dbReference>
<dbReference type="InterPro" id="IPR000801">
    <property type="entry name" value="Esterase-like"/>
</dbReference>
<comment type="similarity">
    <text evidence="2">Belongs to the mycobacterial A85 antigen family.</text>
</comment>
<dbReference type="EMBL" id="SMKX01000061">
    <property type="protein sequence ID" value="TDD57969.1"/>
    <property type="molecule type" value="Genomic_DNA"/>
</dbReference>
<organism evidence="9 10">
    <name type="scientific">Kribbella antibiotica</name>
    <dbReference type="NCBI Taxonomy" id="190195"/>
    <lineage>
        <taxon>Bacteria</taxon>
        <taxon>Bacillati</taxon>
        <taxon>Actinomycetota</taxon>
        <taxon>Actinomycetes</taxon>
        <taxon>Propionibacteriales</taxon>
        <taxon>Kribbellaceae</taxon>
        <taxon>Kribbella</taxon>
    </lineage>
</organism>
<dbReference type="PANTHER" id="PTHR48098:SF1">
    <property type="entry name" value="DIACYLGLYCEROL ACYLTRANSFERASE_MYCOLYLTRANSFERASE AG85A"/>
    <property type="match status" value="1"/>
</dbReference>
<name>A0A4R4ZK64_9ACTN</name>
<reference evidence="9 10" key="1">
    <citation type="submission" date="2019-03" db="EMBL/GenBank/DDBJ databases">
        <title>Draft genome sequences of novel Actinobacteria.</title>
        <authorList>
            <person name="Sahin N."/>
            <person name="Ay H."/>
            <person name="Saygin H."/>
        </authorList>
    </citation>
    <scope>NUCLEOTIDE SEQUENCE [LARGE SCALE GENOMIC DNA]</scope>
    <source>
        <strain evidence="9 10">JCM 13523</strain>
    </source>
</reference>
<dbReference type="OrthoDB" id="4527292at2"/>
<dbReference type="EC" id="2.3.1.20" evidence="4"/>